<gene>
    <name evidence="2" type="ORF">IFM89_031400</name>
</gene>
<dbReference type="AlphaFoldDB" id="A0A835LN83"/>
<dbReference type="OrthoDB" id="422574at2759"/>
<feature type="region of interest" description="Disordered" evidence="1">
    <location>
        <begin position="1"/>
        <end position="25"/>
    </location>
</feature>
<keyword evidence="3" id="KW-1185">Reference proteome</keyword>
<proteinExistence type="predicted"/>
<dbReference type="EMBL" id="JADFTS010000007">
    <property type="protein sequence ID" value="KAF9598732.1"/>
    <property type="molecule type" value="Genomic_DNA"/>
</dbReference>
<protein>
    <submittedName>
        <fullName evidence="2">Uncharacterized protein</fullName>
    </submittedName>
</protein>
<organism evidence="2 3">
    <name type="scientific">Coptis chinensis</name>
    <dbReference type="NCBI Taxonomy" id="261450"/>
    <lineage>
        <taxon>Eukaryota</taxon>
        <taxon>Viridiplantae</taxon>
        <taxon>Streptophyta</taxon>
        <taxon>Embryophyta</taxon>
        <taxon>Tracheophyta</taxon>
        <taxon>Spermatophyta</taxon>
        <taxon>Magnoliopsida</taxon>
        <taxon>Ranunculales</taxon>
        <taxon>Ranunculaceae</taxon>
        <taxon>Coptidoideae</taxon>
        <taxon>Coptis</taxon>
    </lineage>
</organism>
<name>A0A835LN83_9MAGN</name>
<feature type="compositionally biased region" description="Pro residues" evidence="1">
    <location>
        <begin position="13"/>
        <end position="24"/>
    </location>
</feature>
<sequence>MASSSSSSTPSTITPPPNFKPPQPKRFAIRPDKILDILSASLALLFRLGTGVFVSGYSASFVSGSEIPSDEYAFEIAGFKVKETSKLGPRPEKPIAIYEFERY</sequence>
<evidence type="ECO:0000313" key="2">
    <source>
        <dbReference type="EMBL" id="KAF9598732.1"/>
    </source>
</evidence>
<evidence type="ECO:0000313" key="3">
    <source>
        <dbReference type="Proteomes" id="UP000631114"/>
    </source>
</evidence>
<dbReference type="PANTHER" id="PTHR45288:SF1">
    <property type="entry name" value="THIOREDOXIN FAMILY PROTEIN"/>
    <property type="match status" value="1"/>
</dbReference>
<dbReference type="Proteomes" id="UP000631114">
    <property type="component" value="Unassembled WGS sequence"/>
</dbReference>
<dbReference type="PANTHER" id="PTHR45288">
    <property type="entry name" value="THIOREDOXIN FAMILY PROTEIN"/>
    <property type="match status" value="1"/>
</dbReference>
<reference evidence="2 3" key="1">
    <citation type="submission" date="2020-10" db="EMBL/GenBank/DDBJ databases">
        <title>The Coptis chinensis genome and diversification of protoberbering-type alkaloids.</title>
        <authorList>
            <person name="Wang B."/>
            <person name="Shu S."/>
            <person name="Song C."/>
            <person name="Liu Y."/>
        </authorList>
    </citation>
    <scope>NUCLEOTIDE SEQUENCE [LARGE SCALE GENOMIC DNA]</scope>
    <source>
        <strain evidence="2">HL-2020</strain>
        <tissue evidence="2">Leaf</tissue>
    </source>
</reference>
<evidence type="ECO:0000256" key="1">
    <source>
        <dbReference type="SAM" id="MobiDB-lite"/>
    </source>
</evidence>
<comment type="caution">
    <text evidence="2">The sequence shown here is derived from an EMBL/GenBank/DDBJ whole genome shotgun (WGS) entry which is preliminary data.</text>
</comment>
<feature type="compositionally biased region" description="Low complexity" evidence="1">
    <location>
        <begin position="1"/>
        <end position="12"/>
    </location>
</feature>
<accession>A0A835LN83</accession>
<dbReference type="GO" id="GO:0009507">
    <property type="term" value="C:chloroplast"/>
    <property type="evidence" value="ECO:0007669"/>
    <property type="project" value="TreeGrafter"/>
</dbReference>